<keyword evidence="1" id="KW-0732">Signal</keyword>
<evidence type="ECO:0000256" key="1">
    <source>
        <dbReference type="SAM" id="SignalP"/>
    </source>
</evidence>
<dbReference type="InterPro" id="IPR036278">
    <property type="entry name" value="Sialidase_sf"/>
</dbReference>
<dbReference type="SUPFAM" id="SSF50939">
    <property type="entry name" value="Sialidases"/>
    <property type="match status" value="2"/>
</dbReference>
<dbReference type="Gene3D" id="2.120.10.10">
    <property type="match status" value="2"/>
</dbReference>
<evidence type="ECO:0000313" key="2">
    <source>
        <dbReference type="EMBL" id="CAE6699660.1"/>
    </source>
</evidence>
<proteinExistence type="predicted"/>
<dbReference type="Proteomes" id="UP000675880">
    <property type="component" value="Unassembled WGS sequence"/>
</dbReference>
<gene>
    <name evidence="2" type="ORF">NSPZN2_10664</name>
</gene>
<name>A0ABM8QJ89_9BACT</name>
<feature type="chain" id="PRO_5045908194" description="Sialidase domain-containing protein" evidence="1">
    <location>
        <begin position="39"/>
        <end position="436"/>
    </location>
</feature>
<dbReference type="EMBL" id="CAJNBJ010000001">
    <property type="protein sequence ID" value="CAE6699660.1"/>
    <property type="molecule type" value="Genomic_DNA"/>
</dbReference>
<dbReference type="CDD" id="cd15482">
    <property type="entry name" value="Sialidase_non-viral"/>
    <property type="match status" value="1"/>
</dbReference>
<feature type="signal peptide" evidence="1">
    <location>
        <begin position="1"/>
        <end position="38"/>
    </location>
</feature>
<evidence type="ECO:0000313" key="3">
    <source>
        <dbReference type="Proteomes" id="UP000675880"/>
    </source>
</evidence>
<organism evidence="2 3">
    <name type="scientific">Nitrospira defluvii</name>
    <dbReference type="NCBI Taxonomy" id="330214"/>
    <lineage>
        <taxon>Bacteria</taxon>
        <taxon>Pseudomonadati</taxon>
        <taxon>Nitrospirota</taxon>
        <taxon>Nitrospiria</taxon>
        <taxon>Nitrospirales</taxon>
        <taxon>Nitrospiraceae</taxon>
        <taxon>Nitrospira</taxon>
    </lineage>
</organism>
<keyword evidence="3" id="KW-1185">Reference proteome</keyword>
<protein>
    <recommendedName>
        <fullName evidence="4">Sialidase domain-containing protein</fullName>
    </recommendedName>
</protein>
<sequence>MIQSMRGRRMMPRPRRNKQVLVAGLLIGLLPIMSPASAETALPGELGPKVITEHKVKSLVGPSIQIDDAGTLSLAWMEEDKDVRSVLYARSTEPGGPMGAPVRINRPEDVPYWRQEAPALVVQGDEVFVSWGLAHPNATPQQPFATELRLSRSTDGGRTFQPSTVVNDDPGVIQHTFDALHRDADGRLHLSWIDGREGKKEPGTYVARSLDRGETITKNLKVDEGTCVCCRTALASGPDGMVYVAWRKIFEGNVRETVVARSVDHGETFEGPVIVGHDKWVFPACPHRPASMGVDRQGRLYVVWYTEGTDEIPAVYVAYSDDRGRTFSPKRQLNVSKNTFPDHPQIAVDPEGRLVVIWEEQGPVKRDVVMSVSTDRGTAFTTPRKLNERKSQTPVVAVNRQGVFAMAWMEHGMPGHKIVTQTLRLSPATVAAETTR</sequence>
<accession>A0ABM8QJ89</accession>
<reference evidence="2 3" key="1">
    <citation type="submission" date="2021-02" db="EMBL/GenBank/DDBJ databases">
        <authorList>
            <person name="Han P."/>
        </authorList>
    </citation>
    <scope>NUCLEOTIDE SEQUENCE [LARGE SCALE GENOMIC DNA]</scope>
    <source>
        <strain evidence="2">Candidatus Nitrospira sp. ZN2</strain>
    </source>
</reference>
<comment type="caution">
    <text evidence="2">The sequence shown here is derived from an EMBL/GenBank/DDBJ whole genome shotgun (WGS) entry which is preliminary data.</text>
</comment>
<evidence type="ECO:0008006" key="4">
    <source>
        <dbReference type="Google" id="ProtNLM"/>
    </source>
</evidence>
<dbReference type="RefSeq" id="WP_213040522.1">
    <property type="nucleotide sequence ID" value="NZ_CAJNBJ010000001.1"/>
</dbReference>